<gene>
    <name evidence="1" type="ORF">BDR25DRAFT_283148</name>
</gene>
<dbReference type="EMBL" id="MU003501">
    <property type="protein sequence ID" value="KAF2472648.1"/>
    <property type="molecule type" value="Genomic_DNA"/>
</dbReference>
<sequence length="629" mass="70779">MDVPYNGLIVAIDYGTTFTGIAFQPTVYDQDDADLAKSTVVTKWSDKLHEAKVPSQISYSANVEGRLQWGREITAGSRPMIWTKLQLDQQDDRLADLKGILDSLEETENLDPERVRREWRDPTHLTKEPIDIIADYLREVRVAAVREIKAAIGHTVVPRLVTDIVITVPAIWSDTAKNLTFRAVNKAGFTKRHFHGLRDVIFVTEPEAAALYSIKSIIDRRADNEFQVGDCFVQADLGGGTVDVISYRVDAIQPALRLRQVGLASGYKCGATFVDREFLAWLERKLGDDYQRIFPPTTTHAGCPENSIHELLDMFEQMRRNLDATGNLRMEHQVIRLKGRDFVDLTLPGKGVEGGRILVTSEDMRSFFQYSLSNINSLIASQMSEIDRAGYSTQYVFLSGGFAESNYIHQEVQVFCGQRGVQVCRPDRPLIAVCKGAVATVQEQVADSRIRMRESTRSFGIVVSQPFSPYLHANQTGYDDPFERGHKVREQITWLIKKGDLLLSNEEKHVHIEFCRRFGPNDPKVFINRFVSSISDNPPSSLAELEPGEYSISLLYPKNGTDSPPFLDQRNITSAQYDLEPISDQLEMDDEGEYLTARLRAGLSLGKDSQWYISFKGTTLVAVPLDSIA</sequence>
<reference evidence="1" key="1">
    <citation type="journal article" date="2020" name="Stud. Mycol.">
        <title>101 Dothideomycetes genomes: a test case for predicting lifestyles and emergence of pathogens.</title>
        <authorList>
            <person name="Haridas S."/>
            <person name="Albert R."/>
            <person name="Binder M."/>
            <person name="Bloem J."/>
            <person name="Labutti K."/>
            <person name="Salamov A."/>
            <person name="Andreopoulos B."/>
            <person name="Baker S."/>
            <person name="Barry K."/>
            <person name="Bills G."/>
            <person name="Bluhm B."/>
            <person name="Cannon C."/>
            <person name="Castanera R."/>
            <person name="Culley D."/>
            <person name="Daum C."/>
            <person name="Ezra D."/>
            <person name="Gonzalez J."/>
            <person name="Henrissat B."/>
            <person name="Kuo A."/>
            <person name="Liang C."/>
            <person name="Lipzen A."/>
            <person name="Lutzoni F."/>
            <person name="Magnuson J."/>
            <person name="Mondo S."/>
            <person name="Nolan M."/>
            <person name="Ohm R."/>
            <person name="Pangilinan J."/>
            <person name="Park H.-J."/>
            <person name="Ramirez L."/>
            <person name="Alfaro M."/>
            <person name="Sun H."/>
            <person name="Tritt A."/>
            <person name="Yoshinaga Y."/>
            <person name="Zwiers L.-H."/>
            <person name="Turgeon B."/>
            <person name="Goodwin S."/>
            <person name="Spatafora J."/>
            <person name="Crous P."/>
            <person name="Grigoriev I."/>
        </authorList>
    </citation>
    <scope>NUCLEOTIDE SEQUENCE</scope>
    <source>
        <strain evidence="1">ATCC 200398</strain>
    </source>
</reference>
<keyword evidence="2" id="KW-1185">Reference proteome</keyword>
<evidence type="ECO:0000313" key="2">
    <source>
        <dbReference type="Proteomes" id="UP000799755"/>
    </source>
</evidence>
<accession>A0ACB6R074</accession>
<proteinExistence type="predicted"/>
<organism evidence="1 2">
    <name type="scientific">Lindgomyces ingoldianus</name>
    <dbReference type="NCBI Taxonomy" id="673940"/>
    <lineage>
        <taxon>Eukaryota</taxon>
        <taxon>Fungi</taxon>
        <taxon>Dikarya</taxon>
        <taxon>Ascomycota</taxon>
        <taxon>Pezizomycotina</taxon>
        <taxon>Dothideomycetes</taxon>
        <taxon>Pleosporomycetidae</taxon>
        <taxon>Pleosporales</taxon>
        <taxon>Lindgomycetaceae</taxon>
        <taxon>Lindgomyces</taxon>
    </lineage>
</organism>
<protein>
    <submittedName>
        <fullName evidence="1">Uncharacterized protein</fullName>
    </submittedName>
</protein>
<name>A0ACB6R074_9PLEO</name>
<evidence type="ECO:0000313" key="1">
    <source>
        <dbReference type="EMBL" id="KAF2472648.1"/>
    </source>
</evidence>
<comment type="caution">
    <text evidence="1">The sequence shown here is derived from an EMBL/GenBank/DDBJ whole genome shotgun (WGS) entry which is preliminary data.</text>
</comment>
<dbReference type="Proteomes" id="UP000799755">
    <property type="component" value="Unassembled WGS sequence"/>
</dbReference>